<evidence type="ECO:0000256" key="1">
    <source>
        <dbReference type="SAM" id="MobiDB-lite"/>
    </source>
</evidence>
<organism evidence="2">
    <name type="scientific">Tanacetum cinerariifolium</name>
    <name type="common">Dalmatian daisy</name>
    <name type="synonym">Chrysanthemum cinerariifolium</name>
    <dbReference type="NCBI Taxonomy" id="118510"/>
    <lineage>
        <taxon>Eukaryota</taxon>
        <taxon>Viridiplantae</taxon>
        <taxon>Streptophyta</taxon>
        <taxon>Embryophyta</taxon>
        <taxon>Tracheophyta</taxon>
        <taxon>Spermatophyta</taxon>
        <taxon>Magnoliopsida</taxon>
        <taxon>eudicotyledons</taxon>
        <taxon>Gunneridae</taxon>
        <taxon>Pentapetalae</taxon>
        <taxon>asterids</taxon>
        <taxon>campanulids</taxon>
        <taxon>Asterales</taxon>
        <taxon>Asteraceae</taxon>
        <taxon>Asteroideae</taxon>
        <taxon>Anthemideae</taxon>
        <taxon>Anthemidinae</taxon>
        <taxon>Tanacetum</taxon>
    </lineage>
</organism>
<name>A0A699HJD6_TANCI</name>
<dbReference type="EMBL" id="BKCJ010165416">
    <property type="protein sequence ID" value="GEY27750.1"/>
    <property type="molecule type" value="Genomic_DNA"/>
</dbReference>
<feature type="compositionally biased region" description="Basic and acidic residues" evidence="1">
    <location>
        <begin position="40"/>
        <end position="52"/>
    </location>
</feature>
<dbReference type="AlphaFoldDB" id="A0A699HJD6"/>
<evidence type="ECO:0008006" key="3">
    <source>
        <dbReference type="Google" id="ProtNLM"/>
    </source>
</evidence>
<evidence type="ECO:0000313" key="2">
    <source>
        <dbReference type="EMBL" id="GEY27750.1"/>
    </source>
</evidence>
<feature type="region of interest" description="Disordered" evidence="1">
    <location>
        <begin position="30"/>
        <end position="52"/>
    </location>
</feature>
<comment type="caution">
    <text evidence="2">The sequence shown here is derived from an EMBL/GenBank/DDBJ whole genome shotgun (WGS) entry which is preliminary data.</text>
</comment>
<proteinExistence type="predicted"/>
<protein>
    <recommendedName>
        <fullName evidence="3">Reverse transcriptase domain-containing protein</fullName>
    </recommendedName>
</protein>
<sequence>MTKPYLSRRFIANCFNARNLKMEVEEYLENSSNATTPDLPTKEPDNSLSMGDEHLDTISETESDEVIKSSVEDLVPILRGDVDEINDLKDGYYDSKGDILYLESLISNDTTPNIPPEVFLDRDLRILSDEPNINDLMTEDKVLNPGIHDQIFSPTYVSLPFEDRH</sequence>
<gene>
    <name evidence="2" type="ORF">Tci_399724</name>
</gene>
<reference evidence="2" key="1">
    <citation type="journal article" date="2019" name="Sci. Rep.">
        <title>Draft genome of Tanacetum cinerariifolium, the natural source of mosquito coil.</title>
        <authorList>
            <person name="Yamashiro T."/>
            <person name="Shiraishi A."/>
            <person name="Satake H."/>
            <person name="Nakayama K."/>
        </authorList>
    </citation>
    <scope>NUCLEOTIDE SEQUENCE</scope>
</reference>
<accession>A0A699HJD6</accession>